<protein>
    <submittedName>
        <fullName evidence="1">Phosphonate ABC transporter permease protein</fullName>
    </submittedName>
</protein>
<evidence type="ECO:0000313" key="1">
    <source>
        <dbReference type="EMBL" id="GAO09113.1"/>
    </source>
</evidence>
<sequence length="55" mass="6064">MGGGFTARKDIKATDTHAAALAKIMKNVDIFHPDWNDLDKNLDSYVEAWREATGG</sequence>
<accession>A0A0P4R962</accession>
<evidence type="ECO:0000313" key="2">
    <source>
        <dbReference type="Proteomes" id="UP000048965"/>
    </source>
</evidence>
<name>A0A0P4R962_9ACTN</name>
<reference evidence="2" key="1">
    <citation type="submission" date="2014-09" db="EMBL/GenBank/DDBJ databases">
        <title>Whole genome shotgun sequence of Streptomyces sp. NBRC 110027.</title>
        <authorList>
            <person name="Komaki H."/>
            <person name="Ichikawa N."/>
            <person name="Katano-Makiyama Y."/>
            <person name="Hosoyama A."/>
            <person name="Hashimoto M."/>
            <person name="Uohara A."/>
            <person name="Kitahashi Y."/>
            <person name="Ohji S."/>
            <person name="Kimura A."/>
            <person name="Yamazoe A."/>
            <person name="Igarashi Y."/>
            <person name="Fujita N."/>
        </authorList>
    </citation>
    <scope>NUCLEOTIDE SEQUENCE [LARGE SCALE GENOMIC DNA]</scope>
    <source>
        <strain evidence="2">NBRC 110027</strain>
    </source>
</reference>
<dbReference type="EMBL" id="BBNO01000004">
    <property type="protein sequence ID" value="GAO09113.1"/>
    <property type="molecule type" value="Genomic_DNA"/>
</dbReference>
<comment type="caution">
    <text evidence="1">The sequence shown here is derived from an EMBL/GenBank/DDBJ whole genome shotgun (WGS) entry which is preliminary data.</text>
</comment>
<proteinExistence type="predicted"/>
<organism evidence="1 2">
    <name type="scientific">Streptomyces lydicamycinicus</name>
    <dbReference type="NCBI Taxonomy" id="1546107"/>
    <lineage>
        <taxon>Bacteria</taxon>
        <taxon>Bacillati</taxon>
        <taxon>Actinomycetota</taxon>
        <taxon>Actinomycetes</taxon>
        <taxon>Kitasatosporales</taxon>
        <taxon>Streptomycetaceae</taxon>
        <taxon>Streptomyces</taxon>
    </lineage>
</organism>
<keyword evidence="2" id="KW-1185">Reference proteome</keyword>
<reference evidence="1 2" key="2">
    <citation type="journal article" date="2015" name="Stand. Genomic Sci.">
        <title>Draft genome sequence of marine-derived Streptomyces sp. TP-A0598, a producer of anti-MRSA antibiotic lydicamycins.</title>
        <authorList>
            <person name="Komaki H."/>
            <person name="Ichikawa N."/>
            <person name="Hosoyama A."/>
            <person name="Fujita N."/>
            <person name="Igarashi Y."/>
        </authorList>
    </citation>
    <scope>NUCLEOTIDE SEQUENCE [LARGE SCALE GENOMIC DNA]</scope>
    <source>
        <strain evidence="1 2">NBRC 110027</strain>
    </source>
</reference>
<dbReference type="AlphaFoldDB" id="A0A0P4R962"/>
<gene>
    <name evidence="1" type="ORF">TPA0598_04_07490</name>
</gene>
<dbReference type="Proteomes" id="UP000048965">
    <property type="component" value="Unassembled WGS sequence"/>
</dbReference>